<accession>A0A429YSG1</accession>
<dbReference type="OrthoDB" id="259382at2"/>
<evidence type="ECO:0000313" key="3">
    <source>
        <dbReference type="EMBL" id="RST84332.1"/>
    </source>
</evidence>
<keyword evidence="3" id="KW-0808">Transferase</keyword>
<feature type="compositionally biased region" description="Basic and acidic residues" evidence="1">
    <location>
        <begin position="252"/>
        <end position="264"/>
    </location>
</feature>
<dbReference type="InterPro" id="IPR002654">
    <property type="entry name" value="Glyco_trans_25"/>
</dbReference>
<protein>
    <submittedName>
        <fullName evidence="3">Glycosyltransferase family 25 protein</fullName>
    </submittedName>
</protein>
<keyword evidence="4" id="KW-1185">Reference proteome</keyword>
<dbReference type="Pfam" id="PF01755">
    <property type="entry name" value="Glyco_transf_25"/>
    <property type="match status" value="1"/>
</dbReference>
<reference evidence="3 4" key="1">
    <citation type="submission" date="2018-12" db="EMBL/GenBank/DDBJ databases">
        <title>Mesorhizobium carbonis sp. nov., isolated from coal mine water.</title>
        <authorList>
            <person name="Xin W."/>
            <person name="Xu Z."/>
            <person name="Xiang F."/>
            <person name="Zhang J."/>
            <person name="Xi L."/>
            <person name="Liu J."/>
        </authorList>
    </citation>
    <scope>NUCLEOTIDE SEQUENCE [LARGE SCALE GENOMIC DNA]</scope>
    <source>
        <strain evidence="3 4">B2.3</strain>
    </source>
</reference>
<proteinExistence type="predicted"/>
<sequence>MGGAPGQGRPDRPSSADPCVPSERDTGYQNRQLRPERSRLRIFCINLDHRTDRRHYMEAQFAALGMTVERIRATTPADISAADVSPMSVETVREKLMPTEIATSISHHRAWRRMLEEGAPFALILEDDCELSPRLPAFLAALDRRSPLAAVIRIETRRMPQLLERRALDQVGDIALHRPFAWEWGTAGYVITADEARRILASPRRFEMPIDNTLLSPASPLYRPDGILQAVPALVLVEDEEAGGGSQPASVRRSDAQAERDARFRNTGRKPPLHRIGREIRRIRRQVAGIGTHLRHRMLGRKMAVPFADEATVSARSSSARPPA</sequence>
<evidence type="ECO:0000313" key="4">
    <source>
        <dbReference type="Proteomes" id="UP000278398"/>
    </source>
</evidence>
<evidence type="ECO:0000256" key="1">
    <source>
        <dbReference type="SAM" id="MobiDB-lite"/>
    </source>
</evidence>
<gene>
    <name evidence="3" type="ORF">EJC49_21545</name>
</gene>
<comment type="caution">
    <text evidence="3">The sequence shown here is derived from an EMBL/GenBank/DDBJ whole genome shotgun (WGS) entry which is preliminary data.</text>
</comment>
<feature type="region of interest" description="Disordered" evidence="1">
    <location>
        <begin position="1"/>
        <end position="31"/>
    </location>
</feature>
<organism evidence="3 4">
    <name type="scientific">Aquibium carbonis</name>
    <dbReference type="NCBI Taxonomy" id="2495581"/>
    <lineage>
        <taxon>Bacteria</taxon>
        <taxon>Pseudomonadati</taxon>
        <taxon>Pseudomonadota</taxon>
        <taxon>Alphaproteobacteria</taxon>
        <taxon>Hyphomicrobiales</taxon>
        <taxon>Phyllobacteriaceae</taxon>
        <taxon>Aquibium</taxon>
    </lineage>
</organism>
<dbReference type="CDD" id="cd06532">
    <property type="entry name" value="Glyco_transf_25"/>
    <property type="match status" value="1"/>
</dbReference>
<feature type="domain" description="Glycosyl transferase family 25" evidence="2">
    <location>
        <begin position="41"/>
        <end position="213"/>
    </location>
</feature>
<name>A0A429YSG1_9HYPH</name>
<dbReference type="Proteomes" id="UP000278398">
    <property type="component" value="Unassembled WGS sequence"/>
</dbReference>
<feature type="compositionally biased region" description="Basic residues" evidence="1">
    <location>
        <begin position="266"/>
        <end position="276"/>
    </location>
</feature>
<feature type="region of interest" description="Disordered" evidence="1">
    <location>
        <begin position="241"/>
        <end position="276"/>
    </location>
</feature>
<evidence type="ECO:0000259" key="2">
    <source>
        <dbReference type="Pfam" id="PF01755"/>
    </source>
</evidence>
<dbReference type="AlphaFoldDB" id="A0A429YSG1"/>
<dbReference type="EMBL" id="RWKW01000097">
    <property type="protein sequence ID" value="RST84332.1"/>
    <property type="molecule type" value="Genomic_DNA"/>
</dbReference>
<dbReference type="GO" id="GO:0016740">
    <property type="term" value="F:transferase activity"/>
    <property type="evidence" value="ECO:0007669"/>
    <property type="project" value="UniProtKB-KW"/>
</dbReference>